<dbReference type="EMBL" id="BNAH01000001">
    <property type="protein sequence ID" value="GHE77815.1"/>
    <property type="molecule type" value="Genomic_DNA"/>
</dbReference>
<dbReference type="Proteomes" id="UP000626370">
    <property type="component" value="Unassembled WGS sequence"/>
</dbReference>
<dbReference type="PANTHER" id="PTHR33361:SF2">
    <property type="entry name" value="DUF885 DOMAIN-CONTAINING PROTEIN"/>
    <property type="match status" value="1"/>
</dbReference>
<protein>
    <recommendedName>
        <fullName evidence="3">DUF885 domain-containing protein</fullName>
    </recommendedName>
</protein>
<comment type="caution">
    <text evidence="1">The sequence shown here is derived from an EMBL/GenBank/DDBJ whole genome shotgun (WGS) entry which is preliminary data.</text>
</comment>
<evidence type="ECO:0000313" key="1">
    <source>
        <dbReference type="EMBL" id="GHE77815.1"/>
    </source>
</evidence>
<dbReference type="RefSeq" id="WP_189376209.1">
    <property type="nucleotide sequence ID" value="NZ_BNAH01000001.1"/>
</dbReference>
<proteinExistence type="predicted"/>
<evidence type="ECO:0008006" key="3">
    <source>
        <dbReference type="Google" id="ProtNLM"/>
    </source>
</evidence>
<accession>A0ABQ3IBC4</accession>
<sequence>MKNNNLTTNHKLLGWFAFIWLSFFSSYSIANEQVSIDANKTLTTIINERWDYNLKENPLSATRSGVNDYNHLLKRVSKKDNDKRLEAEKEFLSRLEKINLEHLTDDNRINHQLLKWVIEGSISRYQLNLSRIPLNTFSSFFLSVLNMGNGLVMNSAKDYQDYIARLNEIPRYFNENIENMRTGIETQFTLPKIVIEGILPTVKAQIYQDPTQSSLYKPFLKMNKSLSAESKAQLRASAKAAIAQSAIPAFQTFADFFGGDYLNAASEALGAEQMNNGKAYYAHQIKTYTTLSDITAQEIHQIGLNEVKRIREEMDKIIKELKFEGSFEEFTQFLRTDPQFYAKSAKGLLKEAAYVAKRIDYVMPEFFGKLPRMPYGVVPVPKEIAPNYTTASYNGAVVGGTRGGAYWLNTYQLDQRPLYELTALTLHEAVPGHHHQSAISRELQNVPKFRLGLYFSAYGEGWGLYSEKLGIEMGVYDTPYDHFGRLSYEMWRACRLVIDTGIHSQGWSRQQGIDFLANNTSLSEANVRAEVDRYISWPGQALSYKLGEIAIWKYRNKAEKALGTKFSLPDFHDALLGNGALPLTMVEAEIDRYIEANK</sequence>
<dbReference type="Pfam" id="PF05960">
    <property type="entry name" value="DUF885"/>
    <property type="match status" value="1"/>
</dbReference>
<organism evidence="1 2">
    <name type="scientific">Thalassotalea profundi</name>
    <dbReference type="NCBI Taxonomy" id="2036687"/>
    <lineage>
        <taxon>Bacteria</taxon>
        <taxon>Pseudomonadati</taxon>
        <taxon>Pseudomonadota</taxon>
        <taxon>Gammaproteobacteria</taxon>
        <taxon>Alteromonadales</taxon>
        <taxon>Colwelliaceae</taxon>
        <taxon>Thalassotalea</taxon>
    </lineage>
</organism>
<name>A0ABQ3IBC4_9GAMM</name>
<evidence type="ECO:0000313" key="2">
    <source>
        <dbReference type="Proteomes" id="UP000626370"/>
    </source>
</evidence>
<dbReference type="PANTHER" id="PTHR33361">
    <property type="entry name" value="GLR0591 PROTEIN"/>
    <property type="match status" value="1"/>
</dbReference>
<reference evidence="2" key="1">
    <citation type="journal article" date="2019" name="Int. J. Syst. Evol. Microbiol.">
        <title>The Global Catalogue of Microorganisms (GCM) 10K type strain sequencing project: providing services to taxonomists for standard genome sequencing and annotation.</title>
        <authorList>
            <consortium name="The Broad Institute Genomics Platform"/>
            <consortium name="The Broad Institute Genome Sequencing Center for Infectious Disease"/>
            <person name="Wu L."/>
            <person name="Ma J."/>
        </authorList>
    </citation>
    <scope>NUCLEOTIDE SEQUENCE [LARGE SCALE GENOMIC DNA]</scope>
    <source>
        <strain evidence="2">CGMCC 1.15922</strain>
    </source>
</reference>
<gene>
    <name evidence="1" type="ORF">GCM10011501_01830</name>
</gene>
<dbReference type="InterPro" id="IPR010281">
    <property type="entry name" value="DUF885"/>
</dbReference>
<keyword evidence="2" id="KW-1185">Reference proteome</keyword>